<dbReference type="GO" id="GO:0003796">
    <property type="term" value="F:lysozyme activity"/>
    <property type="evidence" value="ECO:0007669"/>
    <property type="project" value="InterPro"/>
</dbReference>
<dbReference type="PROSITE" id="PS51904">
    <property type="entry name" value="GLYCOSYL_HYDROL_F25_2"/>
    <property type="match status" value="1"/>
</dbReference>
<protein>
    <recommendedName>
        <fullName evidence="7">Lysozyme</fullName>
    </recommendedName>
</protein>
<evidence type="ECO:0000256" key="1">
    <source>
        <dbReference type="ARBA" id="ARBA00010646"/>
    </source>
</evidence>
<proteinExistence type="inferred from homology"/>
<name>A0AAN0IAU5_AMPQE</name>
<dbReference type="GO" id="GO:0016998">
    <property type="term" value="P:cell wall macromolecule catabolic process"/>
    <property type="evidence" value="ECO:0007669"/>
    <property type="project" value="InterPro"/>
</dbReference>
<reference evidence="6" key="1">
    <citation type="journal article" date="2010" name="Nature">
        <title>The Amphimedon queenslandica genome and the evolution of animal complexity.</title>
        <authorList>
            <person name="Srivastava M."/>
            <person name="Simakov O."/>
            <person name="Chapman J."/>
            <person name="Fahey B."/>
            <person name="Gauthier M.E."/>
            <person name="Mitros T."/>
            <person name="Richards G.S."/>
            <person name="Conaco C."/>
            <person name="Dacre M."/>
            <person name="Hellsten U."/>
            <person name="Larroux C."/>
            <person name="Putnam N.H."/>
            <person name="Stanke M."/>
            <person name="Adamska M."/>
            <person name="Darling A."/>
            <person name="Degnan S.M."/>
            <person name="Oakley T.H."/>
            <person name="Plachetzki D.C."/>
            <person name="Zhai Y."/>
            <person name="Adamski M."/>
            <person name="Calcino A."/>
            <person name="Cummins S.F."/>
            <person name="Goodstein D.M."/>
            <person name="Harris C."/>
            <person name="Jackson D.J."/>
            <person name="Leys S.P."/>
            <person name="Shu S."/>
            <person name="Woodcroft B.J."/>
            <person name="Vervoort M."/>
            <person name="Kosik K.S."/>
            <person name="Manning G."/>
            <person name="Degnan B.M."/>
            <person name="Rokhsar D.S."/>
        </authorList>
    </citation>
    <scope>NUCLEOTIDE SEQUENCE [LARGE SCALE GENOMIC DNA]</scope>
</reference>
<keyword evidence="3" id="KW-0378">Hydrolase</keyword>
<organism evidence="5 6">
    <name type="scientific">Amphimedon queenslandica</name>
    <name type="common">Sponge</name>
    <dbReference type="NCBI Taxonomy" id="400682"/>
    <lineage>
        <taxon>Eukaryota</taxon>
        <taxon>Metazoa</taxon>
        <taxon>Porifera</taxon>
        <taxon>Demospongiae</taxon>
        <taxon>Heteroscleromorpha</taxon>
        <taxon>Haplosclerida</taxon>
        <taxon>Niphatidae</taxon>
        <taxon>Amphimedon</taxon>
    </lineage>
</organism>
<dbReference type="PANTHER" id="PTHR23208:SF36">
    <property type="entry name" value="LYSOZYME-RELATED"/>
    <property type="match status" value="1"/>
</dbReference>
<comment type="similarity">
    <text evidence="1">Belongs to the glycosyl hydrolase 25 family.</text>
</comment>
<dbReference type="Gene3D" id="3.20.20.80">
    <property type="entry name" value="Glycosidases"/>
    <property type="match status" value="1"/>
</dbReference>
<dbReference type="PANTHER" id="PTHR23208">
    <property type="entry name" value="LYSOZYME PROTEIN"/>
    <property type="match status" value="1"/>
</dbReference>
<dbReference type="GO" id="GO:0007165">
    <property type="term" value="P:signal transduction"/>
    <property type="evidence" value="ECO:0007669"/>
    <property type="project" value="TreeGrafter"/>
</dbReference>
<keyword evidence="2 4" id="KW-0732">Signal</keyword>
<dbReference type="InterPro" id="IPR017853">
    <property type="entry name" value="GH"/>
</dbReference>
<feature type="chain" id="PRO_5042967742" description="Lysozyme" evidence="4">
    <location>
        <begin position="21"/>
        <end position="220"/>
    </location>
</feature>
<dbReference type="KEGG" id="aqu:100631690"/>
<dbReference type="InterPro" id="IPR002053">
    <property type="entry name" value="Glyco_hydro_25"/>
</dbReference>
<dbReference type="Pfam" id="PF01183">
    <property type="entry name" value="Glyco_hydro_25"/>
    <property type="match status" value="1"/>
</dbReference>
<dbReference type="SUPFAM" id="SSF51445">
    <property type="entry name" value="(Trans)glycosidases"/>
    <property type="match status" value="1"/>
</dbReference>
<evidence type="ECO:0000256" key="2">
    <source>
        <dbReference type="ARBA" id="ARBA00022729"/>
    </source>
</evidence>
<evidence type="ECO:0000313" key="5">
    <source>
        <dbReference type="EnsemblMetazoa" id="XP_003384181.1"/>
    </source>
</evidence>
<dbReference type="CDD" id="cd06416">
    <property type="entry name" value="GH25_Lys1-like"/>
    <property type="match status" value="1"/>
</dbReference>
<feature type="signal peptide" evidence="4">
    <location>
        <begin position="1"/>
        <end position="20"/>
    </location>
</feature>
<dbReference type="GeneID" id="100631690"/>
<dbReference type="Proteomes" id="UP000007879">
    <property type="component" value="Unassembled WGS sequence"/>
</dbReference>
<evidence type="ECO:0000256" key="3">
    <source>
        <dbReference type="ARBA" id="ARBA00022801"/>
    </source>
</evidence>
<dbReference type="RefSeq" id="XP_003384181.1">
    <property type="nucleotide sequence ID" value="XM_003384133.2"/>
</dbReference>
<evidence type="ECO:0000256" key="4">
    <source>
        <dbReference type="SAM" id="SignalP"/>
    </source>
</evidence>
<dbReference type="GO" id="GO:0009253">
    <property type="term" value="P:peptidoglycan catabolic process"/>
    <property type="evidence" value="ECO:0007669"/>
    <property type="project" value="InterPro"/>
</dbReference>
<keyword evidence="6" id="KW-1185">Reference proteome</keyword>
<reference evidence="5" key="2">
    <citation type="submission" date="2024-06" db="UniProtKB">
        <authorList>
            <consortium name="EnsemblMetazoa"/>
        </authorList>
    </citation>
    <scope>IDENTIFICATION</scope>
</reference>
<sequence length="220" mass="24328">MKMMFSALVVICSLFLGIQSLPVNRTAAGTYGVDVSSLISESTFSCLKSNGFEFAIIRAYRSTCSSDPNAPATIRNARAGGIKYVDVYMFPSPRCSKSAAEQVEEMVNSLAESNYGQIWLDIEGSQYWLGSESANRQFFDELLSAAKKYKKVGVYASQYQWSSIMGSYTGGSSQPLWYAHYDDNPSFSDFEPFGGWSTPTIKQYAGDKTVCGADVDKDWY</sequence>
<dbReference type="EnsemblMetazoa" id="XM_003384133.2">
    <property type="protein sequence ID" value="XP_003384181.1"/>
    <property type="gene ID" value="LOC100631690"/>
</dbReference>
<accession>A0AAN0IAU5</accession>
<dbReference type="FunFam" id="3.20.20.80:FF:000101">
    <property type="entry name" value="Lysozyme, putative"/>
    <property type="match status" value="1"/>
</dbReference>
<evidence type="ECO:0000313" key="6">
    <source>
        <dbReference type="Proteomes" id="UP000007879"/>
    </source>
</evidence>
<evidence type="ECO:0008006" key="7">
    <source>
        <dbReference type="Google" id="ProtNLM"/>
    </source>
</evidence>
<dbReference type="AlphaFoldDB" id="A0AAN0IAU5"/>
<dbReference type="InterPro" id="IPR051595">
    <property type="entry name" value="GH25_Enzymes"/>
</dbReference>